<sequence>MQKAVVVMVMLTIVTPVQALTCGAPSTPISTVQGKADKTPLSGQTMTVEGIITLDLRQPGGFEGFYLQQAPTEQDDNPVTSEAIFVHTRVSSGRSGDRVRLRGRAGEYYGLTSLSQVNAVSVCGSPGLPPPVVFHPGEAPADIRESLEGMLVHVDQPLAVTDTWNLARYGELVLAPEVQWVPTQLQPPVPGLTRHLDAQEQERLLLDDGQRRQDPRPVPWPTGNLAPDNPVRVGDRVGPLTGILDYRFGHWRLQPLEPPGFHSTEPRSPAPVRHENANLRVASLNLGNLFNGNGQGGGYPSPRGARSHDAYQQQLARLTAQIAAMDADILAVSELENDGYGAQSAIAQLTEQLGEHWRFVQGSTDSHSDAIRNGLLYRPDRARPVGAPQLISQGAFTDWHRPALAQTFELPDGSQPLTIIAVHLKSKSCRNAPPMQQATGDGQACFARARTDAARELARWVANRITDQTAVLLTGDFNAYAMEDPLRILAESGYQDLVRDFHGLHTRTFRFHGRQGTLDYHLANHSARKTVLASHLWAVNAEEPRVWAYDAHSSFELPAGYIWRASDHNPVITDLRLAPR</sequence>
<dbReference type="InterPro" id="IPR047971">
    <property type="entry name" value="ExeM-like"/>
</dbReference>
<dbReference type="InterPro" id="IPR036691">
    <property type="entry name" value="Endo/exonu/phosph_ase_sf"/>
</dbReference>
<feature type="domain" description="Endonuclease/exonuclease/phosphatase" evidence="3">
    <location>
        <begin position="295"/>
        <end position="568"/>
    </location>
</feature>
<dbReference type="OrthoDB" id="9800417at2"/>
<feature type="signal peptide" evidence="2">
    <location>
        <begin position="1"/>
        <end position="19"/>
    </location>
</feature>
<dbReference type="PANTHER" id="PTHR42834:SF1">
    <property type="entry name" value="ENDONUCLEASE_EXONUCLEASE_PHOSPHATASE FAMILY PROTEIN (AFU_ORTHOLOGUE AFUA_3G09210)"/>
    <property type="match status" value="1"/>
</dbReference>
<accession>A0A1I0HZX9</accession>
<feature type="region of interest" description="Disordered" evidence="1">
    <location>
        <begin position="205"/>
        <end position="233"/>
    </location>
</feature>
<dbReference type="RefSeq" id="WP_091855088.1">
    <property type="nucleotide sequence ID" value="NZ_FOHZ01000039.1"/>
</dbReference>
<dbReference type="InterPro" id="IPR005135">
    <property type="entry name" value="Endo/exonuclease/phosphatase"/>
</dbReference>
<dbReference type="EMBL" id="FOHZ01000039">
    <property type="protein sequence ID" value="SET89799.1"/>
    <property type="molecule type" value="Genomic_DNA"/>
</dbReference>
<dbReference type="AlphaFoldDB" id="A0A1I0HZX9"/>
<organism evidence="4 5">
    <name type="scientific">Marinobacter segnicrescens</name>
    <dbReference type="NCBI Taxonomy" id="430453"/>
    <lineage>
        <taxon>Bacteria</taxon>
        <taxon>Pseudomonadati</taxon>
        <taxon>Pseudomonadota</taxon>
        <taxon>Gammaproteobacteria</taxon>
        <taxon>Pseudomonadales</taxon>
        <taxon>Marinobacteraceae</taxon>
        <taxon>Marinobacter</taxon>
    </lineage>
</organism>
<dbReference type="SUPFAM" id="SSF56219">
    <property type="entry name" value="DNase I-like"/>
    <property type="match status" value="1"/>
</dbReference>
<evidence type="ECO:0000256" key="2">
    <source>
        <dbReference type="SAM" id="SignalP"/>
    </source>
</evidence>
<feature type="chain" id="PRO_5011503536" description="Endonuclease/exonuclease/phosphatase domain-containing protein" evidence="2">
    <location>
        <begin position="20"/>
        <end position="580"/>
    </location>
</feature>
<dbReference type="PANTHER" id="PTHR42834">
    <property type="entry name" value="ENDONUCLEASE/EXONUCLEASE/PHOSPHATASE FAMILY PROTEIN (AFU_ORTHOLOGUE AFUA_3G09210)"/>
    <property type="match status" value="1"/>
</dbReference>
<dbReference type="STRING" id="430453.SAMN04487962_13910"/>
<reference evidence="5" key="1">
    <citation type="submission" date="2016-10" db="EMBL/GenBank/DDBJ databases">
        <authorList>
            <person name="Varghese N."/>
            <person name="Submissions S."/>
        </authorList>
    </citation>
    <scope>NUCLEOTIDE SEQUENCE [LARGE SCALE GENOMIC DNA]</scope>
    <source>
        <strain evidence="5">CGMCC 1.6489</strain>
    </source>
</reference>
<dbReference type="Proteomes" id="UP000198762">
    <property type="component" value="Unassembled WGS sequence"/>
</dbReference>
<keyword evidence="5" id="KW-1185">Reference proteome</keyword>
<dbReference type="GO" id="GO:0003824">
    <property type="term" value="F:catalytic activity"/>
    <property type="evidence" value="ECO:0007669"/>
    <property type="project" value="InterPro"/>
</dbReference>
<evidence type="ECO:0000313" key="5">
    <source>
        <dbReference type="Proteomes" id="UP000198762"/>
    </source>
</evidence>
<proteinExistence type="predicted"/>
<dbReference type="Gene3D" id="3.60.10.10">
    <property type="entry name" value="Endonuclease/exonuclease/phosphatase"/>
    <property type="match status" value="1"/>
</dbReference>
<dbReference type="NCBIfam" id="NF033681">
    <property type="entry name" value="ExeM_NucH_DNase"/>
    <property type="match status" value="1"/>
</dbReference>
<name>A0A1I0HZX9_9GAMM</name>
<evidence type="ECO:0000256" key="1">
    <source>
        <dbReference type="SAM" id="MobiDB-lite"/>
    </source>
</evidence>
<gene>
    <name evidence="4" type="ORF">SAMN04487962_13910</name>
</gene>
<protein>
    <recommendedName>
        <fullName evidence="3">Endonuclease/exonuclease/phosphatase domain-containing protein</fullName>
    </recommendedName>
</protein>
<feature type="compositionally biased region" description="Basic and acidic residues" evidence="1">
    <location>
        <begin position="205"/>
        <end position="215"/>
    </location>
</feature>
<keyword evidence="2" id="KW-0732">Signal</keyword>
<evidence type="ECO:0000259" key="3">
    <source>
        <dbReference type="Pfam" id="PF03372"/>
    </source>
</evidence>
<dbReference type="Pfam" id="PF03372">
    <property type="entry name" value="Exo_endo_phos"/>
    <property type="match status" value="1"/>
</dbReference>
<evidence type="ECO:0000313" key="4">
    <source>
        <dbReference type="EMBL" id="SET89799.1"/>
    </source>
</evidence>
<dbReference type="CDD" id="cd04486">
    <property type="entry name" value="YhcR_OBF_like"/>
    <property type="match status" value="1"/>
</dbReference>